<keyword evidence="2" id="KW-1185">Reference proteome</keyword>
<dbReference type="Proteomes" id="UP000762676">
    <property type="component" value="Unassembled WGS sequence"/>
</dbReference>
<sequence>MPDTKRSGILAAGGASRAQSHTMSIVIIVKGTPFPSFHLHSWVNEWVSGKVRLKGEASESSREKALKCIICVSGERRSPAQLLQYF</sequence>
<organism evidence="1 2">
    <name type="scientific">Elysia marginata</name>
    <dbReference type="NCBI Taxonomy" id="1093978"/>
    <lineage>
        <taxon>Eukaryota</taxon>
        <taxon>Metazoa</taxon>
        <taxon>Spiralia</taxon>
        <taxon>Lophotrochozoa</taxon>
        <taxon>Mollusca</taxon>
        <taxon>Gastropoda</taxon>
        <taxon>Heterobranchia</taxon>
        <taxon>Euthyneura</taxon>
        <taxon>Panpulmonata</taxon>
        <taxon>Sacoglossa</taxon>
        <taxon>Placobranchoidea</taxon>
        <taxon>Plakobranchidae</taxon>
        <taxon>Elysia</taxon>
    </lineage>
</organism>
<evidence type="ECO:0000313" key="1">
    <source>
        <dbReference type="EMBL" id="GFS16572.1"/>
    </source>
</evidence>
<evidence type="ECO:0000313" key="2">
    <source>
        <dbReference type="Proteomes" id="UP000762676"/>
    </source>
</evidence>
<gene>
    <name evidence="1" type="ORF">ElyMa_006800200</name>
</gene>
<dbReference type="AlphaFoldDB" id="A0AAV4J6J7"/>
<protein>
    <submittedName>
        <fullName evidence="1">Uncharacterized protein</fullName>
    </submittedName>
</protein>
<name>A0AAV4J6J7_9GAST</name>
<dbReference type="EMBL" id="BMAT01013617">
    <property type="protein sequence ID" value="GFS16572.1"/>
    <property type="molecule type" value="Genomic_DNA"/>
</dbReference>
<comment type="caution">
    <text evidence="1">The sequence shown here is derived from an EMBL/GenBank/DDBJ whole genome shotgun (WGS) entry which is preliminary data.</text>
</comment>
<accession>A0AAV4J6J7</accession>
<reference evidence="1 2" key="1">
    <citation type="journal article" date="2021" name="Elife">
        <title>Chloroplast acquisition without the gene transfer in kleptoplastic sea slugs, Plakobranchus ocellatus.</title>
        <authorList>
            <person name="Maeda T."/>
            <person name="Takahashi S."/>
            <person name="Yoshida T."/>
            <person name="Shimamura S."/>
            <person name="Takaki Y."/>
            <person name="Nagai Y."/>
            <person name="Toyoda A."/>
            <person name="Suzuki Y."/>
            <person name="Arimoto A."/>
            <person name="Ishii H."/>
            <person name="Satoh N."/>
            <person name="Nishiyama T."/>
            <person name="Hasebe M."/>
            <person name="Maruyama T."/>
            <person name="Minagawa J."/>
            <person name="Obokata J."/>
            <person name="Shigenobu S."/>
        </authorList>
    </citation>
    <scope>NUCLEOTIDE SEQUENCE [LARGE SCALE GENOMIC DNA]</scope>
</reference>
<proteinExistence type="predicted"/>